<keyword evidence="6 10" id="KW-1133">Transmembrane helix</keyword>
<reference evidence="11" key="2">
    <citation type="submission" date="2017-11" db="EMBL/GenBank/DDBJ databases">
        <authorList>
            <person name="Das S.K."/>
        </authorList>
    </citation>
    <scope>NUCLEOTIDE SEQUENCE</scope>
    <source>
        <strain evidence="11">S4-41</strain>
    </source>
</reference>
<keyword evidence="3 10" id="KW-0813">Transport</keyword>
<comment type="function">
    <text evidence="10">Channel that opens in response to stretch forces in the membrane lipid bilayer. May participate in the regulation of osmotic pressure changes within the cell.</text>
</comment>
<reference evidence="11" key="1">
    <citation type="journal article" date="2015" name="Antonie Van Leeuwenhoek">
        <title>Comparative 16S rRNA signatures and multilocus sequence analysis for the genus Salinicola and description of Salinicola acroporae sp. nov., isolated from coral Acropora digitifera.</title>
        <authorList>
            <person name="Lepcha R.T."/>
            <person name="Poddar A."/>
            <person name="Schumann P."/>
            <person name="Das S.K."/>
        </authorList>
    </citation>
    <scope>NUCLEOTIDE SEQUENCE</scope>
    <source>
        <strain evidence="11">S4-41</strain>
    </source>
</reference>
<evidence type="ECO:0000256" key="10">
    <source>
        <dbReference type="HAMAP-Rule" id="MF_00115"/>
    </source>
</evidence>
<evidence type="ECO:0000313" key="12">
    <source>
        <dbReference type="Proteomes" id="UP001162135"/>
    </source>
</evidence>
<comment type="caution">
    <text evidence="11">The sequence shown here is derived from an EMBL/GenBank/DDBJ whole genome shotgun (WGS) entry which is preliminary data.</text>
</comment>
<gene>
    <name evidence="10" type="primary">mscL</name>
    <name evidence="11" type="ORF">CUR86_12695</name>
</gene>
<dbReference type="InterPro" id="IPR036019">
    <property type="entry name" value="MscL_channel"/>
</dbReference>
<dbReference type="SUPFAM" id="SSF81330">
    <property type="entry name" value="Gated mechanosensitive channel"/>
    <property type="match status" value="1"/>
</dbReference>
<evidence type="ECO:0000256" key="6">
    <source>
        <dbReference type="ARBA" id="ARBA00022989"/>
    </source>
</evidence>
<feature type="transmembrane region" description="Helical" evidence="10">
    <location>
        <begin position="46"/>
        <end position="63"/>
    </location>
</feature>
<evidence type="ECO:0000256" key="9">
    <source>
        <dbReference type="ARBA" id="ARBA00023303"/>
    </source>
</evidence>
<dbReference type="RefSeq" id="WP_110716337.1">
    <property type="nucleotide sequence ID" value="NZ_PGFS01000001.1"/>
</dbReference>
<dbReference type="Gene3D" id="1.10.1200.120">
    <property type="entry name" value="Large-conductance mechanosensitive channel, MscL, domain 1"/>
    <property type="match status" value="1"/>
</dbReference>
<keyword evidence="10" id="KW-0997">Cell inner membrane</keyword>
<dbReference type="Pfam" id="PF01741">
    <property type="entry name" value="MscL"/>
    <property type="match status" value="1"/>
</dbReference>
<evidence type="ECO:0000256" key="5">
    <source>
        <dbReference type="ARBA" id="ARBA00022692"/>
    </source>
</evidence>
<evidence type="ECO:0000256" key="7">
    <source>
        <dbReference type="ARBA" id="ARBA00023065"/>
    </source>
</evidence>
<keyword evidence="8 10" id="KW-0472">Membrane</keyword>
<dbReference type="PANTHER" id="PTHR30266:SF2">
    <property type="entry name" value="LARGE-CONDUCTANCE MECHANOSENSITIVE CHANNEL"/>
    <property type="match status" value="1"/>
</dbReference>
<dbReference type="PANTHER" id="PTHR30266">
    <property type="entry name" value="MECHANOSENSITIVE CHANNEL MSCL"/>
    <property type="match status" value="1"/>
</dbReference>
<keyword evidence="4 10" id="KW-1003">Cell membrane</keyword>
<evidence type="ECO:0000256" key="2">
    <source>
        <dbReference type="ARBA" id="ARBA00007254"/>
    </source>
</evidence>
<evidence type="ECO:0000256" key="1">
    <source>
        <dbReference type="ARBA" id="ARBA00004651"/>
    </source>
</evidence>
<evidence type="ECO:0000256" key="8">
    <source>
        <dbReference type="ARBA" id="ARBA00023136"/>
    </source>
</evidence>
<evidence type="ECO:0000256" key="4">
    <source>
        <dbReference type="ARBA" id="ARBA00022475"/>
    </source>
</evidence>
<feature type="transmembrane region" description="Helical" evidence="10">
    <location>
        <begin position="90"/>
        <end position="109"/>
    </location>
</feature>
<keyword evidence="7 10" id="KW-0406">Ion transport</keyword>
<dbReference type="InterPro" id="IPR019823">
    <property type="entry name" value="Mechanosensitive_channel_CS"/>
</dbReference>
<keyword evidence="5 10" id="KW-0812">Transmembrane</keyword>
<dbReference type="NCBIfam" id="NF001843">
    <property type="entry name" value="PRK00567.1-4"/>
    <property type="match status" value="1"/>
</dbReference>
<dbReference type="EMBL" id="PGFS01000001">
    <property type="protein sequence ID" value="MDH4573215.1"/>
    <property type="molecule type" value="Genomic_DNA"/>
</dbReference>
<dbReference type="NCBIfam" id="NF010557">
    <property type="entry name" value="PRK13952.1"/>
    <property type="match status" value="1"/>
</dbReference>
<dbReference type="NCBIfam" id="TIGR00220">
    <property type="entry name" value="mscL"/>
    <property type="match status" value="1"/>
</dbReference>
<dbReference type="Proteomes" id="UP001162135">
    <property type="component" value="Unassembled WGS sequence"/>
</dbReference>
<evidence type="ECO:0000256" key="3">
    <source>
        <dbReference type="ARBA" id="ARBA00022448"/>
    </source>
</evidence>
<dbReference type="HAMAP" id="MF_00115">
    <property type="entry name" value="MscL"/>
    <property type="match status" value="1"/>
</dbReference>
<dbReference type="InterPro" id="IPR037673">
    <property type="entry name" value="MSC/AndL"/>
</dbReference>
<comment type="similarity">
    <text evidence="2 10">Belongs to the MscL family.</text>
</comment>
<comment type="subcellular location">
    <subcellularLocation>
        <location evidence="10">Cell inner membrane</location>
        <topology evidence="10">Multi-pass membrane protein</topology>
    </subcellularLocation>
    <subcellularLocation>
        <location evidence="1">Cell membrane</location>
        <topology evidence="1">Multi-pass membrane protein</topology>
    </subcellularLocation>
</comment>
<dbReference type="InterPro" id="IPR001185">
    <property type="entry name" value="MS_channel"/>
</dbReference>
<name>A0ABT6I818_9GAMM</name>
<keyword evidence="9 10" id="KW-0407">Ion channel</keyword>
<dbReference type="PRINTS" id="PR01264">
    <property type="entry name" value="MECHCHANNEL"/>
</dbReference>
<evidence type="ECO:0000313" key="11">
    <source>
        <dbReference type="EMBL" id="MDH4573215.1"/>
    </source>
</evidence>
<feature type="transmembrane region" description="Helical" evidence="10">
    <location>
        <begin position="12"/>
        <end position="34"/>
    </location>
</feature>
<sequence>MASKFLKEFREFAVKGNVVDMAVGIIIGGAFTLIVQSLVKNVMNPILGLLIGGVDFANFFIVLKEGGTAGPYASLAAAQEAGAVTLDYGLFLNAVISFIIVAFVVFLLVRSINRMKREEAVAPKAPTDKACPHCFMTIPVKATKCGHCTADLPVSDVEPQGTAAT</sequence>
<keyword evidence="12" id="KW-1185">Reference proteome</keyword>
<protein>
    <recommendedName>
        <fullName evidence="10">Large-conductance mechanosensitive channel</fullName>
    </recommendedName>
</protein>
<organism evidence="11 12">
    <name type="scientific">Salinicola acroporae</name>
    <dbReference type="NCBI Taxonomy" id="1541440"/>
    <lineage>
        <taxon>Bacteria</taxon>
        <taxon>Pseudomonadati</taxon>
        <taxon>Pseudomonadota</taxon>
        <taxon>Gammaproteobacteria</taxon>
        <taxon>Oceanospirillales</taxon>
        <taxon>Halomonadaceae</taxon>
        <taxon>Salinicola</taxon>
    </lineage>
</organism>
<dbReference type="PROSITE" id="PS01327">
    <property type="entry name" value="MSCL"/>
    <property type="match status" value="1"/>
</dbReference>
<accession>A0ABT6I818</accession>
<comment type="subunit">
    <text evidence="10">Homopentamer.</text>
</comment>
<proteinExistence type="inferred from homology"/>